<feature type="transmembrane region" description="Helical" evidence="8">
    <location>
        <begin position="189"/>
        <end position="208"/>
    </location>
</feature>
<dbReference type="EMBL" id="CP061855">
    <property type="protein sequence ID" value="QOD58175.1"/>
    <property type="molecule type" value="Genomic_DNA"/>
</dbReference>
<dbReference type="PANTHER" id="PTHR30462">
    <property type="entry name" value="INTERMEMBRANE TRANSPORT PROTEIN PQIB-RELATED"/>
    <property type="match status" value="1"/>
</dbReference>
<evidence type="ECO:0000256" key="5">
    <source>
        <dbReference type="ARBA" id="ARBA00022692"/>
    </source>
</evidence>
<evidence type="ECO:0000256" key="3">
    <source>
        <dbReference type="ARBA" id="ARBA00022475"/>
    </source>
</evidence>
<feature type="transmembrane region" description="Helical" evidence="8">
    <location>
        <begin position="316"/>
        <end position="336"/>
    </location>
</feature>
<sequence>MVSLEQTTATAAFLPYELIACEECGLVVDIPDIKDGQKATCPRCGHTLLKKINNPYHKPIAYGIACLIMLTLSVSFPFMSFSVQGMTQEITLFKAAEMLRHFDNGVLSILLMGFVLVLPAFYIVAIMYLNYQAARVNQGNYDVKNMATIKSLCRVIFKIKPWTMVDVFLIGVLVSLVKIAALADVGLGSSFWAFCAYTVLFVKCVSMIDRTWIWDQFIPMKPIASDVKPSDDHTTLNHVACHTCNQLNPMPTTKHAKCLRCDSHLHTYDPRMNLQRSWAFLLASIVFYIPANLYPMMYTVSLGQKEGSTIMGGVALLWHLGSYPIAAVIFFASIFIPMAKMFALMWLYYCALKKADCSQRDAIQHLKLYRLTEFIGRWSMIDIFVVAILVALVQLQNLMAILPGPAALSFAAVVVFTMLSAMTFDPRVFWSNTDLKSSADGKASAAIN</sequence>
<feature type="transmembrane region" description="Helical" evidence="8">
    <location>
        <begin position="278"/>
        <end position="296"/>
    </location>
</feature>
<organism evidence="10 12">
    <name type="scientific">Photobacterium damsela subsp. piscicida</name>
    <name type="common">Pasteurella piscicida</name>
    <dbReference type="NCBI Taxonomy" id="38294"/>
    <lineage>
        <taxon>Bacteria</taxon>
        <taxon>Pseudomonadati</taxon>
        <taxon>Pseudomonadota</taxon>
        <taxon>Gammaproteobacteria</taxon>
        <taxon>Vibrionales</taxon>
        <taxon>Vibrionaceae</taxon>
        <taxon>Photobacterium</taxon>
    </lineage>
</organism>
<evidence type="ECO:0000256" key="7">
    <source>
        <dbReference type="ARBA" id="ARBA00023136"/>
    </source>
</evidence>
<evidence type="ECO:0000256" key="2">
    <source>
        <dbReference type="ARBA" id="ARBA00007555"/>
    </source>
</evidence>
<feature type="transmembrane region" description="Helical" evidence="8">
    <location>
        <begin position="374"/>
        <end position="395"/>
    </location>
</feature>
<evidence type="ECO:0000313" key="9">
    <source>
        <dbReference type="EMBL" id="BAX55544.1"/>
    </source>
</evidence>
<comment type="subcellular location">
    <subcellularLocation>
        <location evidence="1">Cell inner membrane</location>
        <topology evidence="1">Multi-pass membrane protein</topology>
    </subcellularLocation>
</comment>
<dbReference type="Proteomes" id="UP000218676">
    <property type="component" value="Chromosome 2"/>
</dbReference>
<reference evidence="9" key="1">
    <citation type="journal article" date="2017" name="Genome Announc.">
        <title>Whole-Genome Sequence of Photobacterium damselae subsp. piscicida Strain 91-197, Isolated from Hybrid Striped Bass (Morone sp.) in the United States.</title>
        <authorList>
            <person name="Teru Y."/>
            <person name="Hikima J."/>
            <person name="Kono T."/>
            <person name="Sakai M."/>
            <person name="Takano T."/>
            <person name="Hawke J.P."/>
            <person name="Takeyama H."/>
            <person name="Aoki T."/>
        </authorList>
    </citation>
    <scope>NUCLEOTIDE SEQUENCE</scope>
    <source>
        <strain evidence="9">91-197</strain>
    </source>
</reference>
<dbReference type="AlphaFoldDB" id="A0A1V1VDC7"/>
<proteinExistence type="inferred from homology"/>
<evidence type="ECO:0000313" key="11">
    <source>
        <dbReference type="Proteomes" id="UP000218676"/>
    </source>
</evidence>
<dbReference type="InterPro" id="IPR005219">
    <property type="entry name" value="PqiA-like_proteobact"/>
</dbReference>
<name>A0A1V1VDC7_PHODP</name>
<gene>
    <name evidence="10" type="ORF">IC627_20585</name>
    <name evidence="9" type="ORF">PDPUS_2_00958</name>
</gene>
<keyword evidence="6 8" id="KW-1133">Transmembrane helix</keyword>
<keyword evidence="3" id="KW-1003">Cell membrane</keyword>
<dbReference type="PANTHER" id="PTHR30462:SF3">
    <property type="entry name" value="INTERMEMBRANE TRANSPORT PROTEIN PQIA"/>
    <property type="match status" value="1"/>
</dbReference>
<evidence type="ECO:0000256" key="8">
    <source>
        <dbReference type="SAM" id="Phobius"/>
    </source>
</evidence>
<evidence type="ECO:0000313" key="12">
    <source>
        <dbReference type="Proteomes" id="UP000516656"/>
    </source>
</evidence>
<evidence type="ECO:0000256" key="1">
    <source>
        <dbReference type="ARBA" id="ARBA00004429"/>
    </source>
</evidence>
<dbReference type="NCBIfam" id="TIGR00155">
    <property type="entry name" value="pqiA_fam"/>
    <property type="match status" value="1"/>
</dbReference>
<dbReference type="RefSeq" id="WP_086958712.1">
    <property type="nucleotide sequence ID" value="NZ_AP018046.1"/>
</dbReference>
<keyword evidence="5 8" id="KW-0812">Transmembrane</keyword>
<reference evidence="10 12" key="3">
    <citation type="submission" date="2020-09" db="EMBL/GenBank/DDBJ databases">
        <title>Complete, closed and curated genome sequences of Photobacterium damselae subsp. piscicida isolates from Australia indicate localised evolution and additional plasmid-borne pathogenicity mechanisms.</title>
        <authorList>
            <person name="Baseggio L."/>
            <person name="Silayeva O."/>
            <person name="Buller N."/>
            <person name="Landos M."/>
            <person name="Engelstaedter J."/>
            <person name="Barnes A.C."/>
        </authorList>
    </citation>
    <scope>NUCLEOTIDE SEQUENCE [LARGE SCALE GENOMIC DNA]</scope>
    <source>
        <strain evidence="10 12">AS-16-0540-1</strain>
    </source>
</reference>
<comment type="similarity">
    <text evidence="2">Belongs to the PqiA family.</text>
</comment>
<evidence type="ECO:0000313" key="10">
    <source>
        <dbReference type="EMBL" id="QOD58175.1"/>
    </source>
</evidence>
<feature type="transmembrane region" description="Helical" evidence="8">
    <location>
        <begin position="60"/>
        <end position="86"/>
    </location>
</feature>
<feature type="transmembrane region" description="Helical" evidence="8">
    <location>
        <begin position="401"/>
        <end position="421"/>
    </location>
</feature>
<dbReference type="Pfam" id="PF04403">
    <property type="entry name" value="PqiA"/>
    <property type="match status" value="2"/>
</dbReference>
<evidence type="ECO:0000256" key="6">
    <source>
        <dbReference type="ARBA" id="ARBA00022989"/>
    </source>
</evidence>
<dbReference type="InterPro" id="IPR051800">
    <property type="entry name" value="PqiA-PqiB_transport"/>
</dbReference>
<dbReference type="EMBL" id="AP018046">
    <property type="protein sequence ID" value="BAX55544.1"/>
    <property type="molecule type" value="Genomic_DNA"/>
</dbReference>
<reference evidence="11" key="2">
    <citation type="submission" date="2017-05" db="EMBL/GenBank/DDBJ databases">
        <title>Whole genome sequence of fish pathogenic bacteria, Photobacterium damselae subsp. piscicida, strain 91-197, isolated from hybrid striped bass (Morone sp.) in USA.</title>
        <authorList>
            <person name="Teru Y."/>
            <person name="Hikima J."/>
            <person name="Kono T."/>
            <person name="Sakai M."/>
            <person name="Takano T."/>
            <person name="Hawke J.P."/>
            <person name="Takeyama H."/>
            <person name="Aoki T."/>
        </authorList>
    </citation>
    <scope>NUCLEOTIDE SEQUENCE [LARGE SCALE GENOMIC DNA]</scope>
    <source>
        <strain evidence="11">91-197</strain>
    </source>
</reference>
<keyword evidence="4" id="KW-0997">Cell inner membrane</keyword>
<keyword evidence="7 8" id="KW-0472">Membrane</keyword>
<evidence type="ECO:0000256" key="4">
    <source>
        <dbReference type="ARBA" id="ARBA00022519"/>
    </source>
</evidence>
<dbReference type="InterPro" id="IPR007498">
    <property type="entry name" value="PqiA-like"/>
</dbReference>
<accession>A0A1V1VDC7</accession>
<protein>
    <submittedName>
        <fullName evidence="10">Paraquat-inducible protein A</fullName>
    </submittedName>
</protein>
<feature type="transmembrane region" description="Helical" evidence="8">
    <location>
        <begin position="106"/>
        <end position="129"/>
    </location>
</feature>
<dbReference type="Proteomes" id="UP000516656">
    <property type="component" value="Chromosome 2"/>
</dbReference>
<dbReference type="GO" id="GO:0005886">
    <property type="term" value="C:plasma membrane"/>
    <property type="evidence" value="ECO:0007669"/>
    <property type="project" value="UniProtKB-SubCell"/>
</dbReference>